<evidence type="ECO:0000256" key="5">
    <source>
        <dbReference type="SAM" id="MobiDB-lite"/>
    </source>
</evidence>
<evidence type="ECO:0000313" key="7">
    <source>
        <dbReference type="Proteomes" id="UP000076632"/>
    </source>
</evidence>
<dbReference type="InParanoid" id="A0A165JUR2"/>
<keyword evidence="2 6" id="KW-0689">Ribosomal protein</keyword>
<dbReference type="EMBL" id="KV407454">
    <property type="protein sequence ID" value="KZF26656.1"/>
    <property type="molecule type" value="Genomic_DNA"/>
</dbReference>
<reference evidence="6 7" key="1">
    <citation type="journal article" date="2016" name="Fungal Biol.">
        <title>The genome of Xylona heveae provides a window into fungal endophytism.</title>
        <authorList>
            <person name="Gazis R."/>
            <person name="Kuo A."/>
            <person name="Riley R."/>
            <person name="LaButti K."/>
            <person name="Lipzen A."/>
            <person name="Lin J."/>
            <person name="Amirebrahimi M."/>
            <person name="Hesse C.N."/>
            <person name="Spatafora J.W."/>
            <person name="Henrissat B."/>
            <person name="Hainaut M."/>
            <person name="Grigoriev I.V."/>
            <person name="Hibbett D.S."/>
        </authorList>
    </citation>
    <scope>NUCLEOTIDE SEQUENCE [LARGE SCALE GENOMIC DNA]</scope>
    <source>
        <strain evidence="6 7">TC161</strain>
    </source>
</reference>
<evidence type="ECO:0000256" key="4">
    <source>
        <dbReference type="ARBA" id="ARBA00040565"/>
    </source>
</evidence>
<protein>
    <recommendedName>
        <fullName evidence="4">Large ribosomal subunit protein uL4m</fullName>
    </recommendedName>
</protein>
<accession>A0A165JUR2</accession>
<evidence type="ECO:0000256" key="2">
    <source>
        <dbReference type="ARBA" id="ARBA00022980"/>
    </source>
</evidence>
<name>A0A165JUR2_XYLHT</name>
<dbReference type="Gene3D" id="3.40.1370.10">
    <property type="match status" value="1"/>
</dbReference>
<dbReference type="Proteomes" id="UP000076632">
    <property type="component" value="Unassembled WGS sequence"/>
</dbReference>
<feature type="region of interest" description="Disordered" evidence="5">
    <location>
        <begin position="116"/>
        <end position="160"/>
    </location>
</feature>
<dbReference type="PANTHER" id="PTHR10746">
    <property type="entry name" value="50S RIBOSOMAL PROTEIN L4"/>
    <property type="match status" value="1"/>
</dbReference>
<dbReference type="STRING" id="1328760.A0A165JUR2"/>
<dbReference type="GO" id="GO:0005762">
    <property type="term" value="C:mitochondrial large ribosomal subunit"/>
    <property type="evidence" value="ECO:0007669"/>
    <property type="project" value="EnsemblFungi"/>
</dbReference>
<dbReference type="AlphaFoldDB" id="A0A165JUR2"/>
<sequence length="293" mass="32771">MGSKYLLRPLRVLSGPGICPRIAGSARMQYHSPLTSRSITTETPSAGSNFTDTVSSTLFDSSPTTPTVLTTIYDFPTMEPLEFAEYPSNHLHLPLRRDILHKAVVYEGDMTRQGTASTKWRDDVHGSGRKLYPQKGTGRARAGDKKSPIRRGGGVAFGPKPRDFSTELPRKIYDLAWRTALSYRYRRGELLVVADGADIEYPKTRFVKQIFEKNHWGNADGRSLVVTESFRTNLFRALRHAGEEGRVLTTDQVDVKDLLELGRVIIERSALDSILREHQSDLLGGIRSVVAQQ</sequence>
<dbReference type="FunCoup" id="A0A165JUR2">
    <property type="interactions" value="294"/>
</dbReference>
<dbReference type="GO" id="GO:0006412">
    <property type="term" value="P:translation"/>
    <property type="evidence" value="ECO:0007669"/>
    <property type="project" value="InterPro"/>
</dbReference>
<comment type="similarity">
    <text evidence="1">Belongs to the universal ribosomal protein uL4 family.</text>
</comment>
<dbReference type="NCBIfam" id="TIGR03953">
    <property type="entry name" value="rplD_bact"/>
    <property type="match status" value="1"/>
</dbReference>
<gene>
    <name evidence="6" type="ORF">L228DRAFT_226453</name>
</gene>
<evidence type="ECO:0000313" key="6">
    <source>
        <dbReference type="EMBL" id="KZF26656.1"/>
    </source>
</evidence>
<dbReference type="RefSeq" id="XP_018192211.1">
    <property type="nucleotide sequence ID" value="XM_018330421.1"/>
</dbReference>
<dbReference type="FunFam" id="3.40.1370.10:FF:000016">
    <property type="entry name" value="60S ribosomal protein L4, mitochondrial"/>
    <property type="match status" value="1"/>
</dbReference>
<dbReference type="PANTHER" id="PTHR10746:SF6">
    <property type="entry name" value="LARGE RIBOSOMAL SUBUNIT PROTEIN UL4M"/>
    <property type="match status" value="1"/>
</dbReference>
<dbReference type="InterPro" id="IPR002136">
    <property type="entry name" value="Ribosomal_uL4"/>
</dbReference>
<proteinExistence type="inferred from homology"/>
<dbReference type="InterPro" id="IPR023574">
    <property type="entry name" value="Ribosomal_uL4_dom_sf"/>
</dbReference>
<keyword evidence="7" id="KW-1185">Reference proteome</keyword>
<dbReference type="GeneID" id="28895558"/>
<dbReference type="OMA" id="KTFGPHP"/>
<dbReference type="Pfam" id="PF00573">
    <property type="entry name" value="Ribosomal_L4"/>
    <property type="match status" value="1"/>
</dbReference>
<evidence type="ECO:0000256" key="1">
    <source>
        <dbReference type="ARBA" id="ARBA00010528"/>
    </source>
</evidence>
<dbReference type="SUPFAM" id="SSF52166">
    <property type="entry name" value="Ribosomal protein L4"/>
    <property type="match status" value="1"/>
</dbReference>
<dbReference type="GO" id="GO:0003735">
    <property type="term" value="F:structural constituent of ribosome"/>
    <property type="evidence" value="ECO:0007669"/>
    <property type="project" value="EnsemblFungi"/>
</dbReference>
<dbReference type="OrthoDB" id="275876at2759"/>
<organism evidence="6 7">
    <name type="scientific">Xylona heveae (strain CBS 132557 / TC161)</name>
    <dbReference type="NCBI Taxonomy" id="1328760"/>
    <lineage>
        <taxon>Eukaryota</taxon>
        <taxon>Fungi</taxon>
        <taxon>Dikarya</taxon>
        <taxon>Ascomycota</taxon>
        <taxon>Pezizomycotina</taxon>
        <taxon>Xylonomycetes</taxon>
        <taxon>Xylonales</taxon>
        <taxon>Xylonaceae</taxon>
        <taxon>Xylona</taxon>
    </lineage>
</organism>
<keyword evidence="3" id="KW-0687">Ribonucleoprotein</keyword>
<evidence type="ECO:0000256" key="3">
    <source>
        <dbReference type="ARBA" id="ARBA00023274"/>
    </source>
</evidence>
<dbReference type="InterPro" id="IPR013005">
    <property type="entry name" value="Ribosomal_uL4-like"/>
</dbReference>